<reference evidence="2 3" key="1">
    <citation type="journal article" date="2010" name="Stand. Genomic Sci.">
        <title>Complete genome sequence of Rhizobium leguminosarum bv. trifolii strain WSM1325, an effective microsymbiont of annual Mediterranean clovers.</title>
        <authorList>
            <person name="Reeve W."/>
            <person name="O'Hara G."/>
            <person name="Chain P."/>
            <person name="Ardley J."/>
            <person name="Brau L."/>
            <person name="Nandesena K."/>
            <person name="Tiwari R."/>
            <person name="Copeland A."/>
            <person name="Nolan M."/>
            <person name="Han C."/>
            <person name="Brettin T."/>
            <person name="Land M."/>
            <person name="Ovchinikova G."/>
            <person name="Ivanova N."/>
            <person name="Mavromatis K."/>
            <person name="Markowitz V."/>
            <person name="Kyrpides N."/>
            <person name="Melino V."/>
            <person name="Denton M."/>
            <person name="Yates R."/>
            <person name="Howieson J."/>
        </authorList>
    </citation>
    <scope>NUCLEOTIDE SEQUENCE [LARGE SCALE GENOMIC DNA]</scope>
    <source>
        <strain evidence="2 3">WSM1325</strain>
    </source>
</reference>
<feature type="region of interest" description="Disordered" evidence="1">
    <location>
        <begin position="1"/>
        <end position="61"/>
    </location>
</feature>
<dbReference type="EMBL" id="CP001622">
    <property type="protein sequence ID" value="ACS57389.1"/>
    <property type="molecule type" value="Genomic_DNA"/>
</dbReference>
<dbReference type="HOGENOM" id="CLU_2919618_0_0_5"/>
<dbReference type="KEGG" id="rlg:Rleg_3134"/>
<organism evidence="2 3">
    <name type="scientific">Rhizobium leguminosarum bv. trifolii (strain WSM1325)</name>
    <dbReference type="NCBI Taxonomy" id="395491"/>
    <lineage>
        <taxon>Bacteria</taxon>
        <taxon>Pseudomonadati</taxon>
        <taxon>Pseudomonadota</taxon>
        <taxon>Alphaproteobacteria</taxon>
        <taxon>Hyphomicrobiales</taxon>
        <taxon>Rhizobiaceae</taxon>
        <taxon>Rhizobium/Agrobacterium group</taxon>
        <taxon>Rhizobium</taxon>
    </lineage>
</organism>
<accession>C6ATP7</accession>
<evidence type="ECO:0000256" key="1">
    <source>
        <dbReference type="SAM" id="MobiDB-lite"/>
    </source>
</evidence>
<protein>
    <submittedName>
        <fullName evidence="2">Uncharacterized protein</fullName>
    </submittedName>
</protein>
<gene>
    <name evidence="2" type="ordered locus">Rleg_3134</name>
</gene>
<sequence>MKIIHVSASHPPHPAAATFSPLGRSDCRAVSFPPSLLGEKVPEGRMRGPRGTTHPREGGHR</sequence>
<dbReference type="Proteomes" id="UP000002256">
    <property type="component" value="Chromosome"/>
</dbReference>
<evidence type="ECO:0000313" key="3">
    <source>
        <dbReference type="Proteomes" id="UP000002256"/>
    </source>
</evidence>
<name>C6ATP7_RHILS</name>
<proteinExistence type="predicted"/>
<evidence type="ECO:0000313" key="2">
    <source>
        <dbReference type="EMBL" id="ACS57389.1"/>
    </source>
</evidence>
<dbReference type="AlphaFoldDB" id="C6ATP7"/>